<evidence type="ECO:0000313" key="2">
    <source>
        <dbReference type="Proteomes" id="UP000075243"/>
    </source>
</evidence>
<evidence type="ECO:0000313" key="1">
    <source>
        <dbReference type="EMBL" id="KYP61565.1"/>
    </source>
</evidence>
<keyword evidence="2" id="KW-1185">Reference proteome</keyword>
<dbReference type="EMBL" id="CM003610">
    <property type="protein sequence ID" value="KYP61565.1"/>
    <property type="molecule type" value="Genomic_DNA"/>
</dbReference>
<reference evidence="1 2" key="1">
    <citation type="journal article" date="2012" name="Nat. Biotechnol.">
        <title>Draft genome sequence of pigeonpea (Cajanus cajan), an orphan legume crop of resource-poor farmers.</title>
        <authorList>
            <person name="Varshney R.K."/>
            <person name="Chen W."/>
            <person name="Li Y."/>
            <person name="Bharti A.K."/>
            <person name="Saxena R.K."/>
            <person name="Schlueter J.A."/>
            <person name="Donoghue M.T."/>
            <person name="Azam S."/>
            <person name="Fan G."/>
            <person name="Whaley A.M."/>
            <person name="Farmer A.D."/>
            <person name="Sheridan J."/>
            <person name="Iwata A."/>
            <person name="Tuteja R."/>
            <person name="Penmetsa R.V."/>
            <person name="Wu W."/>
            <person name="Upadhyaya H.D."/>
            <person name="Yang S.P."/>
            <person name="Shah T."/>
            <person name="Saxena K.B."/>
            <person name="Michael T."/>
            <person name="McCombie W.R."/>
            <person name="Yang B."/>
            <person name="Zhang G."/>
            <person name="Yang H."/>
            <person name="Wang J."/>
            <person name="Spillane C."/>
            <person name="Cook D.R."/>
            <person name="May G.D."/>
            <person name="Xu X."/>
            <person name="Jackson S.A."/>
        </authorList>
    </citation>
    <scope>NUCLEOTIDE SEQUENCE [LARGE SCALE GENOMIC DNA]</scope>
    <source>
        <strain evidence="2">cv. Asha</strain>
    </source>
</reference>
<dbReference type="AlphaFoldDB" id="A0A151T3E9"/>
<dbReference type="Gramene" id="C.cajan_15610.t">
    <property type="protein sequence ID" value="C.cajan_15610.t"/>
    <property type="gene ID" value="C.cajan_15610"/>
</dbReference>
<gene>
    <name evidence="1" type="ORF">KK1_016058</name>
</gene>
<protein>
    <submittedName>
        <fullName evidence="1">Uncharacterized protein</fullName>
    </submittedName>
</protein>
<proteinExistence type="predicted"/>
<organism evidence="1 2">
    <name type="scientific">Cajanus cajan</name>
    <name type="common">Pigeon pea</name>
    <name type="synonym">Cajanus indicus</name>
    <dbReference type="NCBI Taxonomy" id="3821"/>
    <lineage>
        <taxon>Eukaryota</taxon>
        <taxon>Viridiplantae</taxon>
        <taxon>Streptophyta</taxon>
        <taxon>Embryophyta</taxon>
        <taxon>Tracheophyta</taxon>
        <taxon>Spermatophyta</taxon>
        <taxon>Magnoliopsida</taxon>
        <taxon>eudicotyledons</taxon>
        <taxon>Gunneridae</taxon>
        <taxon>Pentapetalae</taxon>
        <taxon>rosids</taxon>
        <taxon>fabids</taxon>
        <taxon>Fabales</taxon>
        <taxon>Fabaceae</taxon>
        <taxon>Papilionoideae</taxon>
        <taxon>50 kb inversion clade</taxon>
        <taxon>NPAAA clade</taxon>
        <taxon>indigoferoid/millettioid clade</taxon>
        <taxon>Phaseoleae</taxon>
        <taxon>Cajanus</taxon>
    </lineage>
</organism>
<feature type="non-terminal residue" evidence="1">
    <location>
        <position position="1"/>
    </location>
</feature>
<name>A0A151T3E9_CAJCA</name>
<sequence length="60" mass="7008">IICNCKVPTKLKDKFCRTTICPTILYSNEECGDRRKDKTRNYYIHGEIGVTSIKKKITRN</sequence>
<accession>A0A151T3E9</accession>
<dbReference type="Proteomes" id="UP000075243">
    <property type="component" value="Chromosome 8"/>
</dbReference>